<dbReference type="InterPro" id="IPR012373">
    <property type="entry name" value="Ferrdict_sens_TM"/>
</dbReference>
<reference evidence="5" key="1">
    <citation type="journal article" date="2021" name="PeerJ">
        <title>Extensive microbial diversity within the chicken gut microbiome revealed by metagenomics and culture.</title>
        <authorList>
            <person name="Gilroy R."/>
            <person name="Ravi A."/>
            <person name="Getino M."/>
            <person name="Pursley I."/>
            <person name="Horton D.L."/>
            <person name="Alikhan N.F."/>
            <person name="Baker D."/>
            <person name="Gharbi K."/>
            <person name="Hall N."/>
            <person name="Watson M."/>
            <person name="Adriaenssens E.M."/>
            <person name="Foster-Nyarko E."/>
            <person name="Jarju S."/>
            <person name="Secka A."/>
            <person name="Antonio M."/>
            <person name="Oren A."/>
            <person name="Chaudhuri R.R."/>
            <person name="La Ragione R."/>
            <person name="Hildebrand F."/>
            <person name="Pallen M.J."/>
        </authorList>
    </citation>
    <scope>NUCLEOTIDE SEQUENCE</scope>
    <source>
        <strain evidence="5">316</strain>
    </source>
</reference>
<dbReference type="Gene3D" id="2.60.120.1440">
    <property type="match status" value="1"/>
</dbReference>
<keyword evidence="2" id="KW-0812">Transmembrane</keyword>
<gene>
    <name evidence="5" type="ORF">K8W01_17905</name>
</gene>
<keyword evidence="2" id="KW-1133">Transmembrane helix</keyword>
<evidence type="ECO:0000259" key="4">
    <source>
        <dbReference type="Pfam" id="PF16220"/>
    </source>
</evidence>
<proteinExistence type="predicted"/>
<evidence type="ECO:0000313" key="5">
    <source>
        <dbReference type="EMBL" id="HJE25528.1"/>
    </source>
</evidence>
<feature type="transmembrane region" description="Helical" evidence="2">
    <location>
        <begin position="91"/>
        <end position="109"/>
    </location>
</feature>
<dbReference type="Pfam" id="PF16220">
    <property type="entry name" value="DUF4880"/>
    <property type="match status" value="1"/>
</dbReference>
<dbReference type="AlphaFoldDB" id="A0A921E5P4"/>
<dbReference type="PIRSF" id="PIRSF018266">
    <property type="entry name" value="FecR"/>
    <property type="match status" value="1"/>
</dbReference>
<dbReference type="PANTHER" id="PTHR30273:SF2">
    <property type="entry name" value="PROTEIN FECR"/>
    <property type="match status" value="1"/>
</dbReference>
<feature type="domain" description="FecR N-terminal" evidence="4">
    <location>
        <begin position="26"/>
        <end position="67"/>
    </location>
</feature>
<dbReference type="EMBL" id="DYYG01000056">
    <property type="protein sequence ID" value="HJE25528.1"/>
    <property type="molecule type" value="Genomic_DNA"/>
</dbReference>
<dbReference type="PANTHER" id="PTHR30273">
    <property type="entry name" value="PERIPLASMIC SIGNAL SENSOR AND SIGMA FACTOR ACTIVATOR FECR-RELATED"/>
    <property type="match status" value="1"/>
</dbReference>
<evidence type="ECO:0000256" key="1">
    <source>
        <dbReference type="SAM" id="MobiDB-lite"/>
    </source>
</evidence>
<keyword evidence="2" id="KW-0472">Membrane</keyword>
<feature type="domain" description="FecR protein" evidence="3">
    <location>
        <begin position="117"/>
        <end position="205"/>
    </location>
</feature>
<dbReference type="Gene3D" id="3.55.50.30">
    <property type="match status" value="1"/>
</dbReference>
<evidence type="ECO:0000256" key="2">
    <source>
        <dbReference type="SAM" id="Phobius"/>
    </source>
</evidence>
<feature type="region of interest" description="Disordered" evidence="1">
    <location>
        <begin position="1"/>
        <end position="23"/>
    </location>
</feature>
<dbReference type="Pfam" id="PF04773">
    <property type="entry name" value="FecR"/>
    <property type="match status" value="1"/>
</dbReference>
<reference evidence="5" key="2">
    <citation type="submission" date="2021-09" db="EMBL/GenBank/DDBJ databases">
        <authorList>
            <person name="Gilroy R."/>
        </authorList>
    </citation>
    <scope>NUCLEOTIDE SEQUENCE</scope>
    <source>
        <strain evidence="5">316</strain>
    </source>
</reference>
<evidence type="ECO:0000259" key="3">
    <source>
        <dbReference type="Pfam" id="PF04773"/>
    </source>
</evidence>
<comment type="caution">
    <text evidence="5">The sequence shown here is derived from an EMBL/GenBank/DDBJ whole genome shotgun (WGS) entry which is preliminary data.</text>
</comment>
<sequence>MPDPTSAPRDGASRPQAETDDPRMNAALEWFVRMQDEGASPDERRRFEGWLAADPANAAALIRAKALWDRFDVVADQTEGRRGARIDRRKVLFGGMTVGLAAGGGAWLASRPDLFADYRTGIGGRRTVPLPNGVRAELGADSALSLDGAPDGGRVVLYRGEGFFEVPPGQPFKVSAGLVVAGPDLARASGTRFDVKRLDDMVIVTAEAQAVAVDARSDAPLSVAQGWQARCAPALPPVLAQADLAAVTAWRRDRIVFRDAPLPQVAAELERYGRGRILLLGSGLGGLSVTAAFDAHRADKALDVLSETLPIRVSRLTPLLTIVRAA</sequence>
<evidence type="ECO:0000313" key="6">
    <source>
        <dbReference type="Proteomes" id="UP000742631"/>
    </source>
</evidence>
<dbReference type="InterPro" id="IPR032623">
    <property type="entry name" value="FecR_N"/>
</dbReference>
<name>A0A921E5P4_9HYPH</name>
<dbReference type="Proteomes" id="UP000742631">
    <property type="component" value="Unassembled WGS sequence"/>
</dbReference>
<accession>A0A921E5P4</accession>
<protein>
    <submittedName>
        <fullName evidence="5">DUF4880 domain-containing protein</fullName>
    </submittedName>
</protein>
<dbReference type="GO" id="GO:0016989">
    <property type="term" value="F:sigma factor antagonist activity"/>
    <property type="evidence" value="ECO:0007669"/>
    <property type="project" value="TreeGrafter"/>
</dbReference>
<organism evidence="5 6">
    <name type="scientific">Methylorubrum populi</name>
    <dbReference type="NCBI Taxonomy" id="223967"/>
    <lineage>
        <taxon>Bacteria</taxon>
        <taxon>Pseudomonadati</taxon>
        <taxon>Pseudomonadota</taxon>
        <taxon>Alphaproteobacteria</taxon>
        <taxon>Hyphomicrobiales</taxon>
        <taxon>Methylobacteriaceae</taxon>
        <taxon>Methylorubrum</taxon>
    </lineage>
</organism>
<dbReference type="InterPro" id="IPR006860">
    <property type="entry name" value="FecR"/>
</dbReference>